<reference evidence="2" key="1">
    <citation type="journal article" date="2020" name="Stud. Mycol.">
        <title>101 Dothideomycetes genomes: a test case for predicting lifestyles and emergence of pathogens.</title>
        <authorList>
            <person name="Haridas S."/>
            <person name="Albert R."/>
            <person name="Binder M."/>
            <person name="Bloem J."/>
            <person name="Labutti K."/>
            <person name="Salamov A."/>
            <person name="Andreopoulos B."/>
            <person name="Baker S."/>
            <person name="Barry K."/>
            <person name="Bills G."/>
            <person name="Bluhm B."/>
            <person name="Cannon C."/>
            <person name="Castanera R."/>
            <person name="Culley D."/>
            <person name="Daum C."/>
            <person name="Ezra D."/>
            <person name="Gonzalez J."/>
            <person name="Henrissat B."/>
            <person name="Kuo A."/>
            <person name="Liang C."/>
            <person name="Lipzen A."/>
            <person name="Lutzoni F."/>
            <person name="Magnuson J."/>
            <person name="Mondo S."/>
            <person name="Nolan M."/>
            <person name="Ohm R."/>
            <person name="Pangilinan J."/>
            <person name="Park H.-J."/>
            <person name="Ramirez L."/>
            <person name="Alfaro M."/>
            <person name="Sun H."/>
            <person name="Tritt A."/>
            <person name="Yoshinaga Y."/>
            <person name="Zwiers L.-H."/>
            <person name="Turgeon B."/>
            <person name="Goodwin S."/>
            <person name="Spatafora J."/>
            <person name="Crous P."/>
            <person name="Grigoriev I."/>
        </authorList>
    </citation>
    <scope>NUCLEOTIDE SEQUENCE</scope>
    <source>
        <strain evidence="2">CBS 113389</strain>
    </source>
</reference>
<keyword evidence="3" id="KW-1185">Reference proteome</keyword>
<dbReference type="RefSeq" id="XP_033587889.1">
    <property type="nucleotide sequence ID" value="XM_033734186.1"/>
</dbReference>
<name>A0A6A6PMN3_9PEZI</name>
<organism evidence="2 3">
    <name type="scientific">Neohortaea acidophila</name>
    <dbReference type="NCBI Taxonomy" id="245834"/>
    <lineage>
        <taxon>Eukaryota</taxon>
        <taxon>Fungi</taxon>
        <taxon>Dikarya</taxon>
        <taxon>Ascomycota</taxon>
        <taxon>Pezizomycotina</taxon>
        <taxon>Dothideomycetes</taxon>
        <taxon>Dothideomycetidae</taxon>
        <taxon>Mycosphaerellales</taxon>
        <taxon>Teratosphaeriaceae</taxon>
        <taxon>Neohortaea</taxon>
    </lineage>
</organism>
<accession>A0A6A6PMN3</accession>
<evidence type="ECO:0000256" key="1">
    <source>
        <dbReference type="SAM" id="MobiDB-lite"/>
    </source>
</evidence>
<sequence>MSSSSTLGSVHDSVHRAPRSRHVTSIPPCQGYYCYSVSYDPRLQDQTLMLAVGSQTSMHFQTIELLVVRIFPFAPLLLPRSRNFPRTLGTVCKSRHPDTTVRTYVYSGSVAIQDLGPLLATPTPRQSAAFLPRGRTSAPHIDYFSRKSHSAGRVKRKGLV</sequence>
<dbReference type="GeneID" id="54475188"/>
<proteinExistence type="predicted"/>
<feature type="region of interest" description="Disordered" evidence="1">
    <location>
        <begin position="1"/>
        <end position="21"/>
    </location>
</feature>
<dbReference type="AlphaFoldDB" id="A0A6A6PMN3"/>
<dbReference type="Proteomes" id="UP000799767">
    <property type="component" value="Unassembled WGS sequence"/>
</dbReference>
<gene>
    <name evidence="2" type="ORF">BDY17DRAFT_301092</name>
</gene>
<protein>
    <submittedName>
        <fullName evidence="2">Uncharacterized protein</fullName>
    </submittedName>
</protein>
<evidence type="ECO:0000313" key="3">
    <source>
        <dbReference type="Proteomes" id="UP000799767"/>
    </source>
</evidence>
<evidence type="ECO:0000313" key="2">
    <source>
        <dbReference type="EMBL" id="KAF2481319.1"/>
    </source>
</evidence>
<dbReference type="EMBL" id="MU001638">
    <property type="protein sequence ID" value="KAF2481319.1"/>
    <property type="molecule type" value="Genomic_DNA"/>
</dbReference>